<sequence>MERPRDKRSPRGHSGSRSHRGRRSVNGSRPRSLSPGSRPRSPPAPHRSRLRSPHGSRPRSPRSHYGSRPRSPHRSRPRSPYAPRYSHGPRSRSPHGSHGRRPGSRSPRYRAFRSRSPVGDRDYRSYSPLGLRPRGSRERSPYLDRPRSPYLPLSPGSPLPLRSPYSPGRPSRRSSPGPRSPHGCASPSSRALPDPGSSWRLHACPARPRDPGDLRYRLTRPSGDSQRWSPLSDHAEVEESLRITVGNDFYNRSSRERTRLSCSLDDVSDTSRDELIGECNLTQDHSLGCLRSTLEEEEYLSPLTVRNDTDYRRRHASHPLNPLSLRNNRRSLDNYHTRYPEDLEVMPIKSILKNQNEQEPCLPFQHEGFMSSSGFGRERSPLTNPNVLQHRVRPFSSLKENVTERMYKTLEQCTQSSIPMRTEECFPNAGERCNILGKRVDSDSFSGILPPSRTAVRDDCRVSNNLNITVNDPSMQQKMFLTNEEEEAFLYGNPHNSEDELQHSTKILGTSVRERVPAVMEDKLTVPNLTSSQEATIAHEKHPELQKIQDLLKNIGVEIGDIDIGKLSVRTRERLYGKNLPSNSRERRPSETQLQEPYQISNRSETRSPESNHKHSLSPTWSMQSSKDRLSYTKSEVSGKGEDRWQQLPIPTLGQQQAIPTLGQQQAIPTLGQQQAIPTLGQQQAISSLGQQQAISSLGQQQAISSLGQQQAISSLGQQQAISSLGQQQAISSLGQQQAISSLGQQQAISSLGHPLNIPPHQSPMMVPASHFYQVLTFAQHTTAHMLPTLMNAAPPSSPFLTPTYVPNTSIPPPVFFPPPPIPNYMERPNTQIPPPSIQAPFASGGYGHGMPPTGPIPSGPPDPFLRTVSKHRNLKVIQTTTERKKIVVKPAETQKQDSCHLVYIETENTSSKSTPPLDDKNRVAQKVKVLRDLEKLKSDRVVREKKLSFLQKKLESLTKKHSEILQNKGQQNKFHTNPLLTQAKRIEDELVALCKAAADADEQQASLKKVAKILGLNISEKSNPPAQTQKTAEKQGMGSNTVKSSVPVEPKAQTQGKKKTISSP</sequence>
<reference evidence="3" key="1">
    <citation type="journal article" date="2022" name="bioRxiv">
        <title>Sequencing and chromosome-scale assembly of the giantPleurodeles waltlgenome.</title>
        <authorList>
            <person name="Brown T."/>
            <person name="Elewa A."/>
            <person name="Iarovenko S."/>
            <person name="Subramanian E."/>
            <person name="Araus A.J."/>
            <person name="Petzold A."/>
            <person name="Susuki M."/>
            <person name="Suzuki K.-i.T."/>
            <person name="Hayashi T."/>
            <person name="Toyoda A."/>
            <person name="Oliveira C."/>
            <person name="Osipova E."/>
            <person name="Leigh N.D."/>
            <person name="Simon A."/>
            <person name="Yun M.H."/>
        </authorList>
    </citation>
    <scope>NUCLEOTIDE SEQUENCE</scope>
    <source>
        <strain evidence="3">20211129_DDA</strain>
        <tissue evidence="3">Liver</tissue>
    </source>
</reference>
<proteinExistence type="predicted"/>
<feature type="compositionally biased region" description="Polar residues" evidence="2">
    <location>
        <begin position="1020"/>
        <end position="1031"/>
    </location>
</feature>
<evidence type="ECO:0000313" key="3">
    <source>
        <dbReference type="EMBL" id="KAJ1148491.1"/>
    </source>
</evidence>
<keyword evidence="4" id="KW-1185">Reference proteome</keyword>
<feature type="compositionally biased region" description="Polar residues" evidence="2">
    <location>
        <begin position="591"/>
        <end position="603"/>
    </location>
</feature>
<organism evidence="3 4">
    <name type="scientific">Pleurodeles waltl</name>
    <name type="common">Iberian ribbed newt</name>
    <dbReference type="NCBI Taxonomy" id="8319"/>
    <lineage>
        <taxon>Eukaryota</taxon>
        <taxon>Metazoa</taxon>
        <taxon>Chordata</taxon>
        <taxon>Craniata</taxon>
        <taxon>Vertebrata</taxon>
        <taxon>Euteleostomi</taxon>
        <taxon>Amphibia</taxon>
        <taxon>Batrachia</taxon>
        <taxon>Caudata</taxon>
        <taxon>Salamandroidea</taxon>
        <taxon>Salamandridae</taxon>
        <taxon>Pleurodelinae</taxon>
        <taxon>Pleurodeles</taxon>
    </lineage>
</organism>
<evidence type="ECO:0000256" key="1">
    <source>
        <dbReference type="SAM" id="Coils"/>
    </source>
</evidence>
<dbReference type="GO" id="GO:0005654">
    <property type="term" value="C:nucleoplasm"/>
    <property type="evidence" value="ECO:0007669"/>
    <property type="project" value="TreeGrafter"/>
</dbReference>
<protein>
    <submittedName>
        <fullName evidence="3">Uncharacterized protein</fullName>
    </submittedName>
</protein>
<gene>
    <name evidence="3" type="ORF">NDU88_001326</name>
</gene>
<feature type="region of interest" description="Disordered" evidence="2">
    <location>
        <begin position="1017"/>
        <end position="1065"/>
    </location>
</feature>
<comment type="caution">
    <text evidence="3">The sequence shown here is derived from an EMBL/GenBank/DDBJ whole genome shotgun (WGS) entry which is preliminary data.</text>
</comment>
<feature type="compositionally biased region" description="Low complexity" evidence="2">
    <location>
        <begin position="148"/>
        <end position="181"/>
    </location>
</feature>
<accession>A0AAV7R6Q7</accession>
<dbReference type="EMBL" id="JANPWB010000009">
    <property type="protein sequence ID" value="KAJ1148491.1"/>
    <property type="molecule type" value="Genomic_DNA"/>
</dbReference>
<evidence type="ECO:0000256" key="2">
    <source>
        <dbReference type="SAM" id="MobiDB-lite"/>
    </source>
</evidence>
<dbReference type="AlphaFoldDB" id="A0AAV7R6Q7"/>
<feature type="compositionally biased region" description="Basic and acidic residues" evidence="2">
    <location>
        <begin position="626"/>
        <end position="644"/>
    </location>
</feature>
<feature type="coiled-coil region" evidence="1">
    <location>
        <begin position="948"/>
        <end position="1004"/>
    </location>
</feature>
<dbReference type="PANTHER" id="PTHR15577">
    <property type="entry name" value="ZINC FINGER CONTAINING PROTEIN"/>
    <property type="match status" value="1"/>
</dbReference>
<dbReference type="GO" id="GO:0045892">
    <property type="term" value="P:negative regulation of DNA-templated transcription"/>
    <property type="evidence" value="ECO:0007669"/>
    <property type="project" value="TreeGrafter"/>
</dbReference>
<evidence type="ECO:0000313" key="4">
    <source>
        <dbReference type="Proteomes" id="UP001066276"/>
    </source>
</evidence>
<feature type="compositionally biased region" description="Basic residues" evidence="2">
    <location>
        <begin position="10"/>
        <end position="23"/>
    </location>
</feature>
<keyword evidence="1" id="KW-0175">Coiled coil</keyword>
<feature type="compositionally biased region" description="Basic and acidic residues" evidence="2">
    <location>
        <begin position="135"/>
        <end position="147"/>
    </location>
</feature>
<feature type="region of interest" description="Disordered" evidence="2">
    <location>
        <begin position="1"/>
        <end position="231"/>
    </location>
</feature>
<name>A0AAV7R6Q7_PLEWA</name>
<feature type="compositionally biased region" description="Basic and acidic residues" evidence="2">
    <location>
        <begin position="604"/>
        <end position="613"/>
    </location>
</feature>
<feature type="compositionally biased region" description="Low complexity" evidence="2">
    <location>
        <begin position="24"/>
        <end position="39"/>
    </location>
</feature>
<feature type="region of interest" description="Disordered" evidence="2">
    <location>
        <begin position="578"/>
        <end position="644"/>
    </location>
</feature>
<dbReference type="Proteomes" id="UP001066276">
    <property type="component" value="Chromosome 5"/>
</dbReference>
<feature type="compositionally biased region" description="Basic and acidic residues" evidence="2">
    <location>
        <begin position="207"/>
        <end position="216"/>
    </location>
</feature>
<feature type="compositionally biased region" description="Basic residues" evidence="2">
    <location>
        <begin position="87"/>
        <end position="113"/>
    </location>
</feature>
<feature type="compositionally biased region" description="Basic residues" evidence="2">
    <location>
        <begin position="46"/>
        <end position="77"/>
    </location>
</feature>
<dbReference type="GO" id="GO:0045893">
    <property type="term" value="P:positive regulation of DNA-templated transcription"/>
    <property type="evidence" value="ECO:0007669"/>
    <property type="project" value="TreeGrafter"/>
</dbReference>
<dbReference type="InterPro" id="IPR055309">
    <property type="entry name" value="Znf318-like"/>
</dbReference>
<dbReference type="PANTHER" id="PTHR15577:SF2">
    <property type="entry name" value="ZINC FINGER PROTEIN 318"/>
    <property type="match status" value="1"/>
</dbReference>